<dbReference type="GeneID" id="55810243"/>
<evidence type="ECO:0000259" key="1">
    <source>
        <dbReference type="Pfam" id="PF25109"/>
    </source>
</evidence>
<proteinExistence type="predicted"/>
<evidence type="ECO:0000313" key="3">
    <source>
        <dbReference type="Proteomes" id="UP000255697"/>
    </source>
</evidence>
<reference evidence="3" key="1">
    <citation type="submission" date="2018-06" db="EMBL/GenBank/DDBJ databases">
        <title>Whole genome analysis of phage vB_ApiM_fHyAci03 infecting Acinetobacter pittii.</title>
        <authorList>
            <person name="Kiljunen S."/>
            <person name="Wicklund A."/>
            <person name="Skurnik M."/>
        </authorList>
    </citation>
    <scope>NUCLEOTIDE SEQUENCE [LARGE SCALE GENOMIC DNA]</scope>
</reference>
<dbReference type="EMBL" id="MH460829">
    <property type="protein sequence ID" value="AXF40781.1"/>
    <property type="molecule type" value="Genomic_DNA"/>
</dbReference>
<dbReference type="SUPFAM" id="SSF56784">
    <property type="entry name" value="HAD-like"/>
    <property type="match status" value="1"/>
</dbReference>
<dbReference type="Gene3D" id="3.40.50.300">
    <property type="entry name" value="P-loop containing nucleotide triphosphate hydrolases"/>
    <property type="match status" value="1"/>
</dbReference>
<dbReference type="Proteomes" id="UP000255697">
    <property type="component" value="Segment"/>
</dbReference>
<dbReference type="InterPro" id="IPR036412">
    <property type="entry name" value="HAD-like_sf"/>
</dbReference>
<dbReference type="RefSeq" id="YP_009880982.1">
    <property type="nucleotide sequence ID" value="NC_049438.1"/>
</dbReference>
<dbReference type="InterPro" id="IPR023214">
    <property type="entry name" value="HAD_sf"/>
</dbReference>
<keyword evidence="2" id="KW-0808">Transferase</keyword>
<dbReference type="Pfam" id="PF13671">
    <property type="entry name" value="AAA_33"/>
    <property type="match status" value="1"/>
</dbReference>
<keyword evidence="2" id="KW-0418">Kinase</keyword>
<dbReference type="InterPro" id="IPR027417">
    <property type="entry name" value="P-loop_NTPase"/>
</dbReference>
<feature type="domain" description="Polynucleotide kinase PNKP phosphatase" evidence="1">
    <location>
        <begin position="165"/>
        <end position="306"/>
    </location>
</feature>
<dbReference type="KEGG" id="vg:55810243"/>
<keyword evidence="3" id="KW-1185">Reference proteome</keyword>
<evidence type="ECO:0000313" key="2">
    <source>
        <dbReference type="EMBL" id="AXF40781.1"/>
    </source>
</evidence>
<dbReference type="GO" id="GO:0016301">
    <property type="term" value="F:kinase activity"/>
    <property type="evidence" value="ECO:0007669"/>
    <property type="project" value="UniProtKB-KW"/>
</dbReference>
<dbReference type="Gene3D" id="3.40.50.1000">
    <property type="entry name" value="HAD superfamily/HAD-like"/>
    <property type="match status" value="1"/>
</dbReference>
<organism evidence="2 3">
    <name type="scientific">Acinetobacter phage vB_ApiM_fHyAci03</name>
    <dbReference type="NCBI Taxonomy" id="2269366"/>
    <lineage>
        <taxon>Viruses</taxon>
        <taxon>Duplodnaviria</taxon>
        <taxon>Heunggongvirae</taxon>
        <taxon>Uroviricota</taxon>
        <taxon>Caudoviricetes</taxon>
        <taxon>Pantevenvirales</taxon>
        <taxon>Straboviridae</taxon>
        <taxon>Twarogvirinae</taxon>
        <taxon>Lazarusvirus</taxon>
        <taxon>Lazarusvirus fhyacithree</taxon>
    </lineage>
</organism>
<dbReference type="SUPFAM" id="SSF52540">
    <property type="entry name" value="P-loop containing nucleoside triphosphate hydrolases"/>
    <property type="match status" value="1"/>
</dbReference>
<sequence length="306" mass="35796">MDKKVILTVGAPGSGKSTWALEQVEKSRKGNKTITLTRDDMRALLFGGKYKYSRENEALVTQSLMHTLKLALADKVTDRIIIADTNLNESTRKSIYNFLIKEQEHHDGKITYEEMPFDVPWVELEKRNLTRGNKAVPKPVLRDMYLRMQKYLGKHRQYVPNPELPKAVIFDLDGTLANNDHRDAFAYWKLDKDTPVEFVVNILKMYKQNGYKILCVSGRNSGTKDDNLKYYNMTADWLSYNAIPWDNLYMRAHDDRRKDDVTKEEIFWTHIADNYNVECAFDDRDRVCELWRRIGVNCCQVNFGEF</sequence>
<gene>
    <name evidence="2" type="primary">pseT</name>
    <name evidence="2" type="ORF">Ac3_220</name>
</gene>
<accession>A0A345AV48</accession>
<name>A0A345AV48_9CAUD</name>
<dbReference type="Pfam" id="PF25109">
    <property type="entry name" value="HAD_PNKP"/>
    <property type="match status" value="1"/>
</dbReference>
<protein>
    <submittedName>
        <fullName evidence="2">3'-phosphatase and 5'-polynucleotide kinase</fullName>
    </submittedName>
</protein>
<dbReference type="InterPro" id="IPR056782">
    <property type="entry name" value="HAD_PNKP"/>
</dbReference>